<proteinExistence type="predicted"/>
<comment type="caution">
    <text evidence="3">The sequence shown here is derived from an EMBL/GenBank/DDBJ whole genome shotgun (WGS) entry which is preliminary data.</text>
</comment>
<dbReference type="InterPro" id="IPR001304">
    <property type="entry name" value="C-type_lectin-like"/>
</dbReference>
<dbReference type="Pfam" id="PF00059">
    <property type="entry name" value="Lectin_C"/>
    <property type="match status" value="1"/>
</dbReference>
<evidence type="ECO:0000259" key="2">
    <source>
        <dbReference type="PROSITE" id="PS50041"/>
    </source>
</evidence>
<organism evidence="3 4">
    <name type="scientific">Polyplax serrata</name>
    <name type="common">Common mouse louse</name>
    <dbReference type="NCBI Taxonomy" id="468196"/>
    <lineage>
        <taxon>Eukaryota</taxon>
        <taxon>Metazoa</taxon>
        <taxon>Ecdysozoa</taxon>
        <taxon>Arthropoda</taxon>
        <taxon>Hexapoda</taxon>
        <taxon>Insecta</taxon>
        <taxon>Pterygota</taxon>
        <taxon>Neoptera</taxon>
        <taxon>Paraneoptera</taxon>
        <taxon>Psocodea</taxon>
        <taxon>Troctomorpha</taxon>
        <taxon>Phthiraptera</taxon>
        <taxon>Anoplura</taxon>
        <taxon>Polyplacidae</taxon>
        <taxon>Polyplax</taxon>
    </lineage>
</organism>
<feature type="compositionally biased region" description="Low complexity" evidence="1">
    <location>
        <begin position="255"/>
        <end position="267"/>
    </location>
</feature>
<reference evidence="3 4" key="1">
    <citation type="submission" date="2023-10" db="EMBL/GenBank/DDBJ databases">
        <title>Genomes of two closely related lineages of the louse Polyplax serrata with different host specificities.</title>
        <authorList>
            <person name="Martinu J."/>
            <person name="Tarabai H."/>
            <person name="Stefka J."/>
            <person name="Hypsa V."/>
        </authorList>
    </citation>
    <scope>NUCLEOTIDE SEQUENCE [LARGE SCALE GENOMIC DNA]</scope>
    <source>
        <strain evidence="3">HR10_N</strain>
    </source>
</reference>
<dbReference type="Proteomes" id="UP001372834">
    <property type="component" value="Unassembled WGS sequence"/>
</dbReference>
<dbReference type="InterPro" id="IPR016186">
    <property type="entry name" value="C-type_lectin-like/link_sf"/>
</dbReference>
<accession>A0AAN8SBT4</accession>
<dbReference type="AlphaFoldDB" id="A0AAN8SBT4"/>
<dbReference type="SUPFAM" id="SSF56436">
    <property type="entry name" value="C-type lectin-like"/>
    <property type="match status" value="1"/>
</dbReference>
<dbReference type="InterPro" id="IPR016187">
    <property type="entry name" value="CTDL_fold"/>
</dbReference>
<evidence type="ECO:0000256" key="1">
    <source>
        <dbReference type="SAM" id="MobiDB-lite"/>
    </source>
</evidence>
<dbReference type="EMBL" id="JAWJWE010000002">
    <property type="protein sequence ID" value="KAK6643667.1"/>
    <property type="molecule type" value="Genomic_DNA"/>
</dbReference>
<evidence type="ECO:0000313" key="4">
    <source>
        <dbReference type="Proteomes" id="UP001372834"/>
    </source>
</evidence>
<name>A0AAN8SBT4_POLSC</name>
<dbReference type="PROSITE" id="PS50041">
    <property type="entry name" value="C_TYPE_LECTIN_2"/>
    <property type="match status" value="1"/>
</dbReference>
<feature type="region of interest" description="Disordered" evidence="1">
    <location>
        <begin position="250"/>
        <end position="276"/>
    </location>
</feature>
<feature type="domain" description="C-type lectin" evidence="2">
    <location>
        <begin position="40"/>
        <end position="191"/>
    </location>
</feature>
<protein>
    <recommendedName>
        <fullName evidence="2">C-type lectin domain-containing protein</fullName>
    </recommendedName>
</protein>
<evidence type="ECO:0000313" key="3">
    <source>
        <dbReference type="EMBL" id="KAK6643667.1"/>
    </source>
</evidence>
<gene>
    <name evidence="3" type="ORF">RUM43_005177</name>
</gene>
<sequence>MADENIFCGLHPNRVFSSMVQYKTGGIFLVTGQRITTIQLDGVQYFVSRMNPYSPELSYFLSYQYCRSLGLQLVSFETKEKADSITQYLKNAGYNKYDFWTSGNKLGTNMLLWMSTGLPFNVTFNYMRAAGSLPNEDVHLESTIPMMAPEATGRQSDGNDIGAADGCVTLKAPDHQWEIDDCLKVKDFICEQTRCYYYNYGSIPVSTSQGGNKIINPSSTVKPHHPDEGHLLNFTATRRITLRPPLLRKEDTSETVETTTEAGAEEGTYADDKSTVASDMEETYHDEVLGKVSRSKAIRLPTVDRLERKISPNWMFRSQEKNAVKNEK</sequence>
<dbReference type="Gene3D" id="3.10.100.10">
    <property type="entry name" value="Mannose-Binding Protein A, subunit A"/>
    <property type="match status" value="1"/>
</dbReference>
<dbReference type="CDD" id="cd00037">
    <property type="entry name" value="CLECT"/>
    <property type="match status" value="1"/>
</dbReference>